<dbReference type="InterPro" id="IPR053842">
    <property type="entry name" value="NikA-like"/>
</dbReference>
<sequence>MEETIRFRINKDDKEKIEMEAKELGISVSAFIRLLIRNWSNGIKFEKDKRGSS</sequence>
<dbReference type="Gene3D" id="1.10.1220.10">
    <property type="entry name" value="Met repressor-like"/>
    <property type="match status" value="1"/>
</dbReference>
<gene>
    <name evidence="1" type="ORF">TM448B02305_0007</name>
</gene>
<dbReference type="Pfam" id="PF21983">
    <property type="entry name" value="NikA-like"/>
    <property type="match status" value="1"/>
</dbReference>
<name>A0A6M3XT91_9ZZZZ</name>
<dbReference type="AlphaFoldDB" id="A0A6M3XT91"/>
<dbReference type="SUPFAM" id="SSF47598">
    <property type="entry name" value="Ribbon-helix-helix"/>
    <property type="match status" value="1"/>
</dbReference>
<dbReference type="InterPro" id="IPR013321">
    <property type="entry name" value="Arc_rbn_hlx_hlx"/>
</dbReference>
<accession>A0A6M3XT91</accession>
<evidence type="ECO:0000313" key="1">
    <source>
        <dbReference type="EMBL" id="QJI01139.1"/>
    </source>
</evidence>
<dbReference type="EMBL" id="MT144900">
    <property type="protein sequence ID" value="QJI01139.1"/>
    <property type="molecule type" value="Genomic_DNA"/>
</dbReference>
<dbReference type="InterPro" id="IPR010985">
    <property type="entry name" value="Ribbon_hlx_hlx"/>
</dbReference>
<protein>
    <submittedName>
        <fullName evidence="1">Putative ribbon-helix-helix protein repressor</fullName>
    </submittedName>
</protein>
<dbReference type="GO" id="GO:0006355">
    <property type="term" value="P:regulation of DNA-templated transcription"/>
    <property type="evidence" value="ECO:0007669"/>
    <property type="project" value="InterPro"/>
</dbReference>
<proteinExistence type="predicted"/>
<organism evidence="1">
    <name type="scientific">viral metagenome</name>
    <dbReference type="NCBI Taxonomy" id="1070528"/>
    <lineage>
        <taxon>unclassified sequences</taxon>
        <taxon>metagenomes</taxon>
        <taxon>organismal metagenomes</taxon>
    </lineage>
</organism>
<reference evidence="1" key="1">
    <citation type="submission" date="2020-03" db="EMBL/GenBank/DDBJ databases">
        <title>The deep terrestrial virosphere.</title>
        <authorList>
            <person name="Holmfeldt K."/>
            <person name="Nilsson E."/>
            <person name="Simone D."/>
            <person name="Lopez-Fernandez M."/>
            <person name="Wu X."/>
            <person name="de Brujin I."/>
            <person name="Lundin D."/>
            <person name="Andersson A."/>
            <person name="Bertilsson S."/>
            <person name="Dopson M."/>
        </authorList>
    </citation>
    <scope>NUCLEOTIDE SEQUENCE</scope>
    <source>
        <strain evidence="1">TM448B02305</strain>
    </source>
</reference>